<sequence>MVGCVPCFVIPLLLFIFHRYIQPFLLLFWNPWANKTSNDGKNGGTKEKCEFSCECAWSKKKSDEIEKDQEERDDASNLHGTQEKVKSQ</sequence>
<gene>
    <name evidence="3" type="ORF">CEUTPL_LOCUS1287</name>
</gene>
<dbReference type="AlphaFoldDB" id="A0A9N9QDY5"/>
<dbReference type="EMBL" id="OU892277">
    <property type="protein sequence ID" value="CAG9760563.1"/>
    <property type="molecule type" value="Genomic_DNA"/>
</dbReference>
<protein>
    <submittedName>
        <fullName evidence="3">Uncharacterized protein</fullName>
    </submittedName>
</protein>
<organism evidence="3 4">
    <name type="scientific">Ceutorhynchus assimilis</name>
    <name type="common">cabbage seed weevil</name>
    <dbReference type="NCBI Taxonomy" id="467358"/>
    <lineage>
        <taxon>Eukaryota</taxon>
        <taxon>Metazoa</taxon>
        <taxon>Ecdysozoa</taxon>
        <taxon>Arthropoda</taxon>
        <taxon>Hexapoda</taxon>
        <taxon>Insecta</taxon>
        <taxon>Pterygota</taxon>
        <taxon>Neoptera</taxon>
        <taxon>Endopterygota</taxon>
        <taxon>Coleoptera</taxon>
        <taxon>Polyphaga</taxon>
        <taxon>Cucujiformia</taxon>
        <taxon>Curculionidae</taxon>
        <taxon>Ceutorhynchinae</taxon>
        <taxon>Ceutorhynchus</taxon>
    </lineage>
</organism>
<dbReference type="OrthoDB" id="10062823at2759"/>
<comment type="similarity">
    <text evidence="1">Belongs to the UPF0729 family.</text>
</comment>
<name>A0A9N9QDY5_9CUCU</name>
<keyword evidence="4" id="KW-1185">Reference proteome</keyword>
<dbReference type="PANTHER" id="PTHR13456">
    <property type="entry name" value="UPF0729 PROTEIN C18ORF32"/>
    <property type="match status" value="1"/>
</dbReference>
<feature type="region of interest" description="Disordered" evidence="2">
    <location>
        <begin position="59"/>
        <end position="88"/>
    </location>
</feature>
<evidence type="ECO:0000256" key="1">
    <source>
        <dbReference type="ARBA" id="ARBA00007959"/>
    </source>
</evidence>
<accession>A0A9N9QDY5</accession>
<reference evidence="3" key="1">
    <citation type="submission" date="2022-01" db="EMBL/GenBank/DDBJ databases">
        <authorList>
            <person name="King R."/>
        </authorList>
    </citation>
    <scope>NUCLEOTIDE SEQUENCE</scope>
</reference>
<dbReference type="PANTHER" id="PTHR13456:SF0">
    <property type="entry name" value="UPF0729 PROTEIN C18ORF32"/>
    <property type="match status" value="1"/>
</dbReference>
<dbReference type="Proteomes" id="UP001152799">
    <property type="component" value="Chromosome 1"/>
</dbReference>
<proteinExistence type="inferred from homology"/>
<evidence type="ECO:0000256" key="2">
    <source>
        <dbReference type="SAM" id="MobiDB-lite"/>
    </source>
</evidence>
<dbReference type="Pfam" id="PF14975">
    <property type="entry name" value="DUF4512"/>
    <property type="match status" value="1"/>
</dbReference>
<evidence type="ECO:0000313" key="4">
    <source>
        <dbReference type="Proteomes" id="UP001152799"/>
    </source>
</evidence>
<evidence type="ECO:0000313" key="3">
    <source>
        <dbReference type="EMBL" id="CAG9760563.1"/>
    </source>
</evidence>
<dbReference type="InterPro" id="IPR026776">
    <property type="entry name" value="UPF0729_C18orf32-like"/>
</dbReference>